<dbReference type="RefSeq" id="WP_265257850.1">
    <property type="nucleotide sequence ID" value="NZ_QZCV01000002.1"/>
</dbReference>
<evidence type="ECO:0000313" key="2">
    <source>
        <dbReference type="EMBL" id="MCW5323204.1"/>
    </source>
</evidence>
<proteinExistence type="predicted"/>
<feature type="domain" description="YcaO" evidence="1">
    <location>
        <begin position="350"/>
        <end position="692"/>
    </location>
</feature>
<organism evidence="2 3">
    <name type="scientific">Verminephrobacter aporrectodeae subsp. tuberculatae</name>
    <dbReference type="NCBI Taxonomy" id="1110392"/>
    <lineage>
        <taxon>Bacteria</taxon>
        <taxon>Pseudomonadati</taxon>
        <taxon>Pseudomonadota</taxon>
        <taxon>Betaproteobacteria</taxon>
        <taxon>Burkholderiales</taxon>
        <taxon>Comamonadaceae</taxon>
        <taxon>Verminephrobacter</taxon>
    </lineage>
</organism>
<accession>A0ABT3KXY8</accession>
<dbReference type="InterPro" id="IPR003776">
    <property type="entry name" value="YcaO-like_dom"/>
</dbReference>
<dbReference type="EMBL" id="QZCW01000004">
    <property type="protein sequence ID" value="MCW5323204.1"/>
    <property type="molecule type" value="Genomic_DNA"/>
</dbReference>
<gene>
    <name evidence="2" type="ORF">D5039_19285</name>
</gene>
<dbReference type="PANTHER" id="PTHR37809">
    <property type="entry name" value="RIBOSOMAL PROTEIN S12 METHYLTHIOTRANSFERASE ACCESSORY FACTOR YCAO"/>
    <property type="match status" value="1"/>
</dbReference>
<name>A0ABT3KXY8_9BURK</name>
<reference evidence="3" key="1">
    <citation type="submission" date="2023-07" db="EMBL/GenBank/DDBJ databases">
        <title>Verminephrobacter genomes.</title>
        <authorList>
            <person name="Lund M.B."/>
        </authorList>
    </citation>
    <scope>NUCLEOTIDE SEQUENCE [LARGE SCALE GENOMIC DNA]</scope>
    <source>
        <strain evidence="3">AtM5-05</strain>
    </source>
</reference>
<dbReference type="Pfam" id="PF02624">
    <property type="entry name" value="YcaO"/>
    <property type="match status" value="1"/>
</dbReference>
<sequence>MSTVLKNTIGSASNLGDVSFPPKLLAASFAGAAPVLTQIRQLARTCVDELAKHGHAELNPSSLCAASEQKKNASILTLFRRAALISSGKASFPDVRASSWITQFQQQLKMLTSQLEGCQKHPQHVLLNAYASTLQTHWAAGAPSLRTNQIRVFVLDVHPSALLAQTEPRLAFAHPMYALAQWLNDCYGSPIWPRILETLPRLSLTQRRLLHVFALFLTWRQTVVRQTACDTTCAHLPCAVSFAGVDDLSLCTWHVQMLGQVGRKFQPFFPDLLVHRLQAKTGWKAKKSGGFDDRSEPLEATLARIEPVMHLAGITRVPDITGLDNTGVPAFQCVRPDAQWGSQTFTVFGGKGESALQCRISAIAEGIERFCAEDRNHRDRIVCASYRELVRRHAVIHPRLFNVPPSLIFSEDETLEWMKAHRLDDNTSCYVPACTVFYPYEPQTGRTLMRYFTTGLAAGNDRLEALSHGLAEVIERDGAALNRIVRRFPAIDLGTINSQRAQQLIQRFHNASLNIFIRLVSAPDIGIPVFSVILEDQLHPNPLYVSGGYGAHPDKEVALINALTEAGLSRSSTISGAREDLIKFKNAHEGLSYENFRKRYHYWFTTEPAVDYRELISYRLPTVTDDLCLMAKQVRAAGLPDLLWVDLGKPELQLSVVKVLVPGIERYSFKLTCIGQRARNLYFKHYNRPLQA</sequence>
<evidence type="ECO:0000259" key="1">
    <source>
        <dbReference type="PROSITE" id="PS51664"/>
    </source>
</evidence>
<keyword evidence="3" id="KW-1185">Reference proteome</keyword>
<dbReference type="PANTHER" id="PTHR37809:SF1">
    <property type="entry name" value="RIBOSOMAL PROTEIN S12 METHYLTHIOTRANSFERASE ACCESSORY FACTOR YCAO"/>
    <property type="match status" value="1"/>
</dbReference>
<dbReference type="Gene3D" id="3.30.1330.230">
    <property type="match status" value="1"/>
</dbReference>
<dbReference type="NCBIfam" id="TIGR00702">
    <property type="entry name" value="YcaO-type kinase domain"/>
    <property type="match status" value="1"/>
</dbReference>
<evidence type="ECO:0000313" key="3">
    <source>
        <dbReference type="Proteomes" id="UP001208935"/>
    </source>
</evidence>
<dbReference type="Proteomes" id="UP001208935">
    <property type="component" value="Unassembled WGS sequence"/>
</dbReference>
<dbReference type="PROSITE" id="PS51664">
    <property type="entry name" value="YCAO"/>
    <property type="match status" value="1"/>
</dbReference>
<comment type="caution">
    <text evidence="2">The sequence shown here is derived from an EMBL/GenBank/DDBJ whole genome shotgun (WGS) entry which is preliminary data.</text>
</comment>
<protein>
    <recommendedName>
        <fullName evidence="1">YcaO domain-containing protein</fullName>
    </recommendedName>
</protein>